<sequence>MGRFNKRFEGIGGAGGTVDWMAGTGEGSGIELEDQEEEEELVRFILILTHVLNHFPLRMKNSYFQYTFKEVPKF</sequence>
<evidence type="ECO:0000256" key="1">
    <source>
        <dbReference type="SAM" id="MobiDB-lite"/>
    </source>
</evidence>
<organism evidence="2 3">
    <name type="scientific">Lentinula edodes</name>
    <name type="common">Shiitake mushroom</name>
    <name type="synonym">Lentinus edodes</name>
    <dbReference type="NCBI Taxonomy" id="5353"/>
    <lineage>
        <taxon>Eukaryota</taxon>
        <taxon>Fungi</taxon>
        <taxon>Dikarya</taxon>
        <taxon>Basidiomycota</taxon>
        <taxon>Agaricomycotina</taxon>
        <taxon>Agaricomycetes</taxon>
        <taxon>Agaricomycetidae</taxon>
        <taxon>Agaricales</taxon>
        <taxon>Marasmiineae</taxon>
        <taxon>Omphalotaceae</taxon>
        <taxon>Lentinula</taxon>
    </lineage>
</organism>
<keyword evidence="3" id="KW-1185">Reference proteome</keyword>
<reference evidence="2 3" key="2">
    <citation type="submission" date="2017-02" db="EMBL/GenBank/DDBJ databases">
        <title>A genome survey and senescence transcriptome analysis in Lentinula edodes.</title>
        <authorList>
            <person name="Sakamoto Y."/>
            <person name="Nakade K."/>
            <person name="Sato S."/>
            <person name="Yoshida Y."/>
            <person name="Miyazaki K."/>
            <person name="Natsume S."/>
            <person name="Konno N."/>
        </authorList>
    </citation>
    <scope>NUCLEOTIDE SEQUENCE [LARGE SCALE GENOMIC DNA]</scope>
    <source>
        <strain evidence="2 3">NBRC 111202</strain>
    </source>
</reference>
<dbReference type="Proteomes" id="UP000188533">
    <property type="component" value="Unassembled WGS sequence"/>
</dbReference>
<accession>A0A1Q3E0X1</accession>
<reference evidence="2 3" key="1">
    <citation type="submission" date="2016-08" db="EMBL/GenBank/DDBJ databases">
        <authorList>
            <consortium name="Lentinula edodes genome sequencing consortium"/>
            <person name="Sakamoto Y."/>
            <person name="Nakade K."/>
            <person name="Sato S."/>
            <person name="Yoshida Y."/>
            <person name="Miyazaki K."/>
            <person name="Natsume S."/>
            <person name="Konno N."/>
        </authorList>
    </citation>
    <scope>NUCLEOTIDE SEQUENCE [LARGE SCALE GENOMIC DNA]</scope>
    <source>
        <strain evidence="2 3">NBRC 111202</strain>
    </source>
</reference>
<dbReference type="AlphaFoldDB" id="A0A1Q3E0X1"/>
<name>A0A1Q3E0X1_LENED</name>
<evidence type="ECO:0000313" key="2">
    <source>
        <dbReference type="EMBL" id="GAW00826.1"/>
    </source>
</evidence>
<comment type="caution">
    <text evidence="2">The sequence shown here is derived from an EMBL/GenBank/DDBJ whole genome shotgun (WGS) entry which is preliminary data.</text>
</comment>
<dbReference type="EMBL" id="BDGU01000042">
    <property type="protein sequence ID" value="GAW00826.1"/>
    <property type="molecule type" value="Genomic_DNA"/>
</dbReference>
<proteinExistence type="predicted"/>
<gene>
    <name evidence="2" type="ORF">LENED_002378</name>
</gene>
<evidence type="ECO:0000313" key="3">
    <source>
        <dbReference type="Proteomes" id="UP000188533"/>
    </source>
</evidence>
<feature type="region of interest" description="Disordered" evidence="1">
    <location>
        <begin position="1"/>
        <end position="29"/>
    </location>
</feature>
<protein>
    <submittedName>
        <fullName evidence="2">Uncharacterized protein</fullName>
    </submittedName>
</protein>